<evidence type="ECO:0000313" key="2">
    <source>
        <dbReference type="Proteomes" id="UP000283095"/>
    </source>
</evidence>
<accession>A0A3T0KWH4</accession>
<name>A0A3T0KWH4_9BACI</name>
<dbReference type="KEGG" id="pasa:BAOM_4078"/>
<reference evidence="1 2" key="1">
    <citation type="submission" date="2018-01" db="EMBL/GenBank/DDBJ databases">
        <title>Bacillus asahii Genome sequencing and assembly.</title>
        <authorList>
            <person name="Jiang H."/>
            <person name="Feng Y."/>
            <person name="Zhao F."/>
            <person name="Lin X."/>
        </authorList>
    </citation>
    <scope>NUCLEOTIDE SEQUENCE [LARGE SCALE GENOMIC DNA]</scope>
    <source>
        <strain evidence="1 2">OM18</strain>
    </source>
</reference>
<dbReference type="AlphaFoldDB" id="A0A3T0KWH4"/>
<organism evidence="1 2">
    <name type="scientific">Peribacillus asahii</name>
    <dbReference type="NCBI Taxonomy" id="228899"/>
    <lineage>
        <taxon>Bacteria</taxon>
        <taxon>Bacillati</taxon>
        <taxon>Bacillota</taxon>
        <taxon>Bacilli</taxon>
        <taxon>Bacillales</taxon>
        <taxon>Bacillaceae</taxon>
        <taxon>Peribacillus</taxon>
    </lineage>
</organism>
<sequence length="45" mass="5455">MHEIVRFYELIKNNGDTLGVYGIIDLTGFKQRFMKRERKNISEFF</sequence>
<dbReference type="Proteomes" id="UP000283095">
    <property type="component" value="Chromosome"/>
</dbReference>
<dbReference type="EMBL" id="CP026095">
    <property type="protein sequence ID" value="AZV44685.1"/>
    <property type="molecule type" value="Genomic_DNA"/>
</dbReference>
<evidence type="ECO:0000313" key="1">
    <source>
        <dbReference type="EMBL" id="AZV44685.1"/>
    </source>
</evidence>
<protein>
    <submittedName>
        <fullName evidence="1">Uncharacterized protein</fullName>
    </submittedName>
</protein>
<proteinExistence type="predicted"/>
<gene>
    <name evidence="1" type="ORF">BAOM_4078</name>
</gene>